<evidence type="ECO:0000256" key="4">
    <source>
        <dbReference type="ARBA" id="ARBA00013127"/>
    </source>
</evidence>
<comment type="similarity">
    <text evidence="3">Belongs to the homogentisate dioxygenase family.</text>
</comment>
<evidence type="ECO:0000256" key="3">
    <source>
        <dbReference type="ARBA" id="ARBA00007757"/>
    </source>
</evidence>
<dbReference type="OrthoDB" id="1689029at2759"/>
<keyword evidence="8" id="KW-0560">Oxidoreductase</keyword>
<gene>
    <name evidence="16" type="ORF">GTA08_BOTSDO05480</name>
</gene>
<dbReference type="InterPro" id="IPR014710">
    <property type="entry name" value="RmlC-like_jellyroll"/>
</dbReference>
<evidence type="ECO:0000256" key="5">
    <source>
        <dbReference type="ARBA" id="ARBA00022723"/>
    </source>
</evidence>
<keyword evidence="17" id="KW-1185">Reference proteome</keyword>
<dbReference type="AlphaFoldDB" id="A0A8H4N958"/>
<dbReference type="GO" id="GO:0004411">
    <property type="term" value="F:homogentisate 1,2-dioxygenase activity"/>
    <property type="evidence" value="ECO:0007669"/>
    <property type="project" value="UniProtKB-EC"/>
</dbReference>
<evidence type="ECO:0000256" key="10">
    <source>
        <dbReference type="ARBA" id="ARBA00023232"/>
    </source>
</evidence>
<organism evidence="16 17">
    <name type="scientific">Botryosphaeria dothidea</name>
    <dbReference type="NCBI Taxonomy" id="55169"/>
    <lineage>
        <taxon>Eukaryota</taxon>
        <taxon>Fungi</taxon>
        <taxon>Dikarya</taxon>
        <taxon>Ascomycota</taxon>
        <taxon>Pezizomycotina</taxon>
        <taxon>Dothideomycetes</taxon>
        <taxon>Dothideomycetes incertae sedis</taxon>
        <taxon>Botryosphaeriales</taxon>
        <taxon>Botryosphaeriaceae</taxon>
        <taxon>Botryosphaeria</taxon>
    </lineage>
</organism>
<comment type="cofactor">
    <cofactor evidence="1 12">
        <name>Fe cation</name>
        <dbReference type="ChEBI" id="CHEBI:24875"/>
    </cofactor>
</comment>
<feature type="domain" description="Homogentisate 1,2-dioxygenase N-terminal" evidence="15">
    <location>
        <begin position="86"/>
        <end position="358"/>
    </location>
</feature>
<dbReference type="GO" id="GO:0006572">
    <property type="term" value="P:L-tyrosine catabolic process"/>
    <property type="evidence" value="ECO:0007669"/>
    <property type="project" value="UniProtKB-KW"/>
</dbReference>
<dbReference type="NCBIfam" id="TIGR01015">
    <property type="entry name" value="hmgA"/>
    <property type="match status" value="1"/>
</dbReference>
<accession>A0A8H4N958</accession>
<keyword evidence="5 12" id="KW-0479">Metal-binding</keyword>
<protein>
    <recommendedName>
        <fullName evidence="4">homogentisate 1,2-dioxygenase</fullName>
        <ecNumber evidence="4">1.13.11.5</ecNumber>
    </recommendedName>
</protein>
<evidence type="ECO:0000256" key="11">
    <source>
        <dbReference type="PIRSR" id="PIRSR605708-1"/>
    </source>
</evidence>
<feature type="binding site" evidence="12">
    <location>
        <position position="429"/>
    </location>
    <ligand>
        <name>homogentisate</name>
        <dbReference type="ChEBI" id="CHEBI:16169"/>
    </ligand>
</feature>
<dbReference type="PANTHER" id="PTHR11056">
    <property type="entry name" value="HOMOGENTISATE 1,2-DIOXYGENASE"/>
    <property type="match status" value="1"/>
</dbReference>
<feature type="domain" description="Homogentisate 1,2-dioxygenase C-terminal" evidence="14">
    <location>
        <begin position="360"/>
        <end position="515"/>
    </location>
</feature>
<keyword evidence="7" id="KW-0223">Dioxygenase</keyword>
<evidence type="ECO:0000256" key="9">
    <source>
        <dbReference type="ARBA" id="ARBA00023004"/>
    </source>
</evidence>
<comment type="caution">
    <text evidence="16">The sequence shown here is derived from an EMBL/GenBank/DDBJ whole genome shotgun (WGS) entry which is preliminary data.</text>
</comment>
<feature type="binding site" evidence="12">
    <location>
        <position position="451"/>
    </location>
    <ligand>
        <name>Fe cation</name>
        <dbReference type="ChEBI" id="CHEBI:24875"/>
    </ligand>
</feature>
<comment type="pathway">
    <text evidence="2">Amino-acid degradation; L-phenylalanine degradation; acetoacetate and fumarate from L-phenylalanine: step 4/6.</text>
</comment>
<dbReference type="GO" id="GO:0046872">
    <property type="term" value="F:metal ion binding"/>
    <property type="evidence" value="ECO:0007669"/>
    <property type="project" value="UniProtKB-KW"/>
</dbReference>
<dbReference type="UniPathway" id="UPA00139">
    <property type="reaction ID" value="UER00339"/>
</dbReference>
<dbReference type="InterPro" id="IPR005708">
    <property type="entry name" value="Homogentis_dOase"/>
</dbReference>
<feature type="binding site" evidence="12">
    <location>
        <position position="414"/>
    </location>
    <ligand>
        <name>Fe cation</name>
        <dbReference type="ChEBI" id="CHEBI:24875"/>
    </ligand>
</feature>
<dbReference type="Pfam" id="PF04209">
    <property type="entry name" value="HgmA_C"/>
    <property type="match status" value="1"/>
</dbReference>
<feature type="binding site" evidence="12">
    <location>
        <position position="420"/>
    </location>
    <ligand>
        <name>Fe cation</name>
        <dbReference type="ChEBI" id="CHEBI:24875"/>
    </ligand>
</feature>
<dbReference type="PANTHER" id="PTHR11056:SF0">
    <property type="entry name" value="HOMOGENTISATE 1,2-DIOXYGENASE"/>
    <property type="match status" value="1"/>
</dbReference>
<reference evidence="16" key="1">
    <citation type="submission" date="2020-04" db="EMBL/GenBank/DDBJ databases">
        <title>Genome Assembly and Annotation of Botryosphaeria dothidea sdau 11-99, a Latent Pathogen of Apple Fruit Ring Rot in China.</title>
        <authorList>
            <person name="Yu C."/>
            <person name="Diao Y."/>
            <person name="Lu Q."/>
            <person name="Zhao J."/>
            <person name="Cui S."/>
            <person name="Peng C."/>
            <person name="He B."/>
            <person name="Liu H."/>
        </authorList>
    </citation>
    <scope>NUCLEOTIDE SEQUENCE [LARGE SCALE GENOMIC DNA]</scope>
    <source>
        <strain evidence="16">Sdau11-99</strain>
    </source>
</reference>
<evidence type="ECO:0000256" key="1">
    <source>
        <dbReference type="ARBA" id="ARBA00001962"/>
    </source>
</evidence>
<dbReference type="SUPFAM" id="SSF51182">
    <property type="entry name" value="RmlC-like cupins"/>
    <property type="match status" value="1"/>
</dbReference>
<proteinExistence type="inferred from homology"/>
<dbReference type="Proteomes" id="UP000572817">
    <property type="component" value="Unassembled WGS sequence"/>
</dbReference>
<dbReference type="FunFam" id="2.60.120.10:FF:000053">
    <property type="entry name" value="Homogentisate 1,2-dioxygenase"/>
    <property type="match status" value="1"/>
</dbReference>
<keyword evidence="9 12" id="KW-0408">Iron</keyword>
<dbReference type="InterPro" id="IPR046451">
    <property type="entry name" value="HgmA_C"/>
</dbReference>
<dbReference type="Pfam" id="PF20510">
    <property type="entry name" value="HgmA_N"/>
    <property type="match status" value="1"/>
</dbReference>
<evidence type="ECO:0000256" key="8">
    <source>
        <dbReference type="ARBA" id="ARBA00023002"/>
    </source>
</evidence>
<feature type="active site" description="Proton acceptor" evidence="11">
    <location>
        <position position="371"/>
    </location>
</feature>
<keyword evidence="10" id="KW-0585">Phenylalanine catabolism</keyword>
<evidence type="ECO:0000256" key="6">
    <source>
        <dbReference type="ARBA" id="ARBA00022878"/>
    </source>
</evidence>
<evidence type="ECO:0000259" key="14">
    <source>
        <dbReference type="Pfam" id="PF04209"/>
    </source>
</evidence>
<name>A0A8H4N958_9PEZI</name>
<dbReference type="InterPro" id="IPR046452">
    <property type="entry name" value="HgmA_N"/>
</dbReference>
<evidence type="ECO:0000313" key="16">
    <source>
        <dbReference type="EMBL" id="KAF4307092.1"/>
    </source>
</evidence>
<sequence>MRLSSSAGRDAERLSAPSSPISYDDPNKPSASELQQKRIWTRLLKRFRPSKEHHAQLPPSLVPLTERNLTEFFNPDYTDEHDAFHQNGFNSYHESEAVEGALPVGANSPQKPPYGLYAEKLSGTAFTAPRHENQQSWLYRVLPASAHSNFEPREHSTFNTNPENKPFEKIHQIPNQLRWDPFDLDETVDWVHSLHLVAGAGTPVMKTGLGMYIYAAGKDMDPKHAFYSADGDFLIVPQHGSLDIQTELGKILVRPNEICVIPRGIRYRVTLPDGPVRGYILELYQGHFQLPELGPIGSNCLANARDFQAPVAYFDEDTSSEWTLLSKFAGHLFAAKQNHTPFDVVAWHGLYYPYKYDLGRFNTIGSVSFDHPDPSIYTVLTAQSDHPGTAIADFVIFPPRWLVGEDTFRPPWYHRNTMSEFMGLIHGQYDAKTGGGFQPAGASLHNVMSAHGPDASTHEKASNAELKPAKVGEGSMAFMFESSLMVGVTDWGLKKCQKVQEVYNAESWEPLKSHFKRPTPAEIKNGASGSDSKAQLPHYSA</sequence>
<keyword evidence="6" id="KW-0828">Tyrosine catabolism</keyword>
<evidence type="ECO:0000256" key="13">
    <source>
        <dbReference type="SAM" id="MobiDB-lite"/>
    </source>
</evidence>
<dbReference type="EC" id="1.13.11.5" evidence="4"/>
<feature type="region of interest" description="Disordered" evidence="13">
    <location>
        <begin position="513"/>
        <end position="541"/>
    </location>
</feature>
<dbReference type="Gene3D" id="2.60.120.10">
    <property type="entry name" value="Jelly Rolls"/>
    <property type="match status" value="1"/>
</dbReference>
<evidence type="ECO:0000259" key="15">
    <source>
        <dbReference type="Pfam" id="PF20510"/>
    </source>
</evidence>
<dbReference type="CDD" id="cd07000">
    <property type="entry name" value="cupin_HGO_N"/>
    <property type="match status" value="1"/>
</dbReference>
<dbReference type="GO" id="GO:0005737">
    <property type="term" value="C:cytoplasm"/>
    <property type="evidence" value="ECO:0007669"/>
    <property type="project" value="TreeGrafter"/>
</dbReference>
<evidence type="ECO:0000256" key="7">
    <source>
        <dbReference type="ARBA" id="ARBA00022964"/>
    </source>
</evidence>
<dbReference type="InterPro" id="IPR011051">
    <property type="entry name" value="RmlC_Cupin_sf"/>
</dbReference>
<evidence type="ECO:0000256" key="2">
    <source>
        <dbReference type="ARBA" id="ARBA00004704"/>
    </source>
</evidence>
<dbReference type="EMBL" id="WWBZ02000033">
    <property type="protein sequence ID" value="KAF4307092.1"/>
    <property type="molecule type" value="Genomic_DNA"/>
</dbReference>
<feature type="binding site" evidence="12">
    <location>
        <position position="451"/>
    </location>
    <ligand>
        <name>homogentisate</name>
        <dbReference type="ChEBI" id="CHEBI:16169"/>
    </ligand>
</feature>
<dbReference type="GO" id="GO:0006559">
    <property type="term" value="P:L-phenylalanine catabolic process"/>
    <property type="evidence" value="ECO:0007669"/>
    <property type="project" value="UniProtKB-UniPathway"/>
</dbReference>
<feature type="region of interest" description="Disordered" evidence="13">
    <location>
        <begin position="1"/>
        <end position="35"/>
    </location>
</feature>
<evidence type="ECO:0000256" key="12">
    <source>
        <dbReference type="PIRSR" id="PIRSR605708-2"/>
    </source>
</evidence>
<evidence type="ECO:0000313" key="17">
    <source>
        <dbReference type="Proteomes" id="UP000572817"/>
    </source>
</evidence>